<gene>
    <name evidence="1" type="ORF">TSPGSL018_28777</name>
</gene>
<protein>
    <submittedName>
        <fullName evidence="1">Uncharacterized protein</fullName>
    </submittedName>
</protein>
<dbReference type="AlphaFoldDB" id="A0A061QQ65"/>
<accession>A0A061QQ65</accession>
<sequence>MTDQLQRLPGVAEMLSRSWVFNCPQHRDETSWADIMSGPVGTWPCAATDLVHTKVVQSIMYNAELLCQATAAIVRHATQDRATERMLKVVEERFDMFSSLVVSSLQFLEAELSSSGRNVCKLSDLRLGMRTLPRPTFSLPDREAGDAPYFHKALLSFKRLVDLLRRNICLCIWSCTDWKNLPRSCVKTGRARSGATASQRTIT</sequence>
<reference evidence="1" key="1">
    <citation type="submission" date="2014-05" db="EMBL/GenBank/DDBJ databases">
        <title>The transcriptome of the halophilic microalga Tetraselmis sp. GSL018 isolated from the Great Salt Lake, Utah.</title>
        <authorList>
            <person name="Jinkerson R.E."/>
            <person name="D'Adamo S."/>
            <person name="Posewitz M.C."/>
        </authorList>
    </citation>
    <scope>NUCLEOTIDE SEQUENCE</scope>
    <source>
        <strain evidence="1">GSL018</strain>
    </source>
</reference>
<name>A0A061QQ65_9CHLO</name>
<dbReference type="EMBL" id="GBEZ01026723">
    <property type="protein sequence ID" value="JAC60511.1"/>
    <property type="molecule type" value="Transcribed_RNA"/>
</dbReference>
<proteinExistence type="predicted"/>
<evidence type="ECO:0000313" key="1">
    <source>
        <dbReference type="EMBL" id="JAC60511.1"/>
    </source>
</evidence>
<organism evidence="1">
    <name type="scientific">Tetraselmis sp. GSL018</name>
    <dbReference type="NCBI Taxonomy" id="582737"/>
    <lineage>
        <taxon>Eukaryota</taxon>
        <taxon>Viridiplantae</taxon>
        <taxon>Chlorophyta</taxon>
        <taxon>core chlorophytes</taxon>
        <taxon>Chlorodendrophyceae</taxon>
        <taxon>Chlorodendrales</taxon>
        <taxon>Chlorodendraceae</taxon>
        <taxon>Tetraselmis</taxon>
    </lineage>
</organism>